<organism evidence="1 2">
    <name type="scientific">Auriscalpium vulgare</name>
    <dbReference type="NCBI Taxonomy" id="40419"/>
    <lineage>
        <taxon>Eukaryota</taxon>
        <taxon>Fungi</taxon>
        <taxon>Dikarya</taxon>
        <taxon>Basidiomycota</taxon>
        <taxon>Agaricomycotina</taxon>
        <taxon>Agaricomycetes</taxon>
        <taxon>Russulales</taxon>
        <taxon>Auriscalpiaceae</taxon>
        <taxon>Auriscalpium</taxon>
    </lineage>
</organism>
<name>A0ACB8S7Q5_9AGAM</name>
<evidence type="ECO:0000313" key="1">
    <source>
        <dbReference type="EMBL" id="KAI0051976.1"/>
    </source>
</evidence>
<proteinExistence type="predicted"/>
<evidence type="ECO:0000313" key="2">
    <source>
        <dbReference type="Proteomes" id="UP000814033"/>
    </source>
</evidence>
<reference evidence="1" key="1">
    <citation type="submission" date="2021-02" db="EMBL/GenBank/DDBJ databases">
        <authorList>
            <consortium name="DOE Joint Genome Institute"/>
            <person name="Ahrendt S."/>
            <person name="Looney B.P."/>
            <person name="Miyauchi S."/>
            <person name="Morin E."/>
            <person name="Drula E."/>
            <person name="Courty P.E."/>
            <person name="Chicoki N."/>
            <person name="Fauchery L."/>
            <person name="Kohler A."/>
            <person name="Kuo A."/>
            <person name="Labutti K."/>
            <person name="Pangilinan J."/>
            <person name="Lipzen A."/>
            <person name="Riley R."/>
            <person name="Andreopoulos W."/>
            <person name="He G."/>
            <person name="Johnson J."/>
            <person name="Barry K.W."/>
            <person name="Grigoriev I.V."/>
            <person name="Nagy L."/>
            <person name="Hibbett D."/>
            <person name="Henrissat B."/>
            <person name="Matheny P.B."/>
            <person name="Labbe J."/>
            <person name="Martin F."/>
        </authorList>
    </citation>
    <scope>NUCLEOTIDE SEQUENCE</scope>
    <source>
        <strain evidence="1">FP105234-sp</strain>
    </source>
</reference>
<dbReference type="EMBL" id="MU275848">
    <property type="protein sequence ID" value="KAI0051976.1"/>
    <property type="molecule type" value="Genomic_DNA"/>
</dbReference>
<dbReference type="Proteomes" id="UP000814033">
    <property type="component" value="Unassembled WGS sequence"/>
</dbReference>
<protein>
    <submittedName>
        <fullName evidence="1">Uncharacterized protein</fullName>
    </submittedName>
</protein>
<keyword evidence="2" id="KW-1185">Reference proteome</keyword>
<sequence>MSLHFSPADIYANTIPPSTPTQYQRILEDDDKSKTEYSSRDGSSETEYSKDSCDTDSEKDTLKTEDDSDERQTPPTSESEDDRDLDEAADSDSDSDLGRVVRALVRDGWVAAPLEWEEGSGALAVSLFTYQLWFLGPLGDESEDSDEGDVDEEDRRSDDYDGDTDEA</sequence>
<comment type="caution">
    <text evidence="1">The sequence shown here is derived from an EMBL/GenBank/DDBJ whole genome shotgun (WGS) entry which is preliminary data.</text>
</comment>
<accession>A0ACB8S7Q5</accession>
<gene>
    <name evidence="1" type="ORF">FA95DRAFT_1618698</name>
</gene>
<reference evidence="1" key="2">
    <citation type="journal article" date="2022" name="New Phytol.">
        <title>Evolutionary transition to the ectomycorrhizal habit in the genomes of a hyperdiverse lineage of mushroom-forming fungi.</title>
        <authorList>
            <person name="Looney B."/>
            <person name="Miyauchi S."/>
            <person name="Morin E."/>
            <person name="Drula E."/>
            <person name="Courty P.E."/>
            <person name="Kohler A."/>
            <person name="Kuo A."/>
            <person name="LaButti K."/>
            <person name="Pangilinan J."/>
            <person name="Lipzen A."/>
            <person name="Riley R."/>
            <person name="Andreopoulos W."/>
            <person name="He G."/>
            <person name="Johnson J."/>
            <person name="Nolan M."/>
            <person name="Tritt A."/>
            <person name="Barry K.W."/>
            <person name="Grigoriev I.V."/>
            <person name="Nagy L.G."/>
            <person name="Hibbett D."/>
            <person name="Henrissat B."/>
            <person name="Matheny P.B."/>
            <person name="Labbe J."/>
            <person name="Martin F.M."/>
        </authorList>
    </citation>
    <scope>NUCLEOTIDE SEQUENCE</scope>
    <source>
        <strain evidence="1">FP105234-sp</strain>
    </source>
</reference>